<keyword evidence="1 6" id="KW-0963">Cytoplasm</keyword>
<dbReference type="HAMAP" id="MF_01885">
    <property type="entry name" value="tRNA_methyltr_TrmL"/>
    <property type="match status" value="1"/>
</dbReference>
<evidence type="ECO:0000256" key="7">
    <source>
        <dbReference type="PIRSR" id="PIRSR029256-1"/>
    </source>
</evidence>
<dbReference type="Proteomes" id="UP000032483">
    <property type="component" value="Unassembled WGS sequence"/>
</dbReference>
<keyword evidence="14" id="KW-1185">Reference proteome</keyword>
<accession>A0A0W7TRK7</accession>
<evidence type="ECO:0000313" key="16">
    <source>
        <dbReference type="Proteomes" id="UP000431913"/>
    </source>
</evidence>
<dbReference type="PIRSF" id="PIRSF029256">
    <property type="entry name" value="SpoU_TrmH_prd"/>
    <property type="match status" value="1"/>
</dbReference>
<evidence type="ECO:0000313" key="9">
    <source>
        <dbReference type="EMBL" id="KJF40649.1"/>
    </source>
</evidence>
<comment type="catalytic activity">
    <reaction evidence="6">
        <text>cytidine(34) in tRNA + S-adenosyl-L-methionine = 2'-O-methylcytidine(34) in tRNA + S-adenosyl-L-homocysteine + H(+)</text>
        <dbReference type="Rhea" id="RHEA:43084"/>
        <dbReference type="Rhea" id="RHEA-COMP:10331"/>
        <dbReference type="Rhea" id="RHEA-COMP:10332"/>
        <dbReference type="ChEBI" id="CHEBI:15378"/>
        <dbReference type="ChEBI" id="CHEBI:57856"/>
        <dbReference type="ChEBI" id="CHEBI:59789"/>
        <dbReference type="ChEBI" id="CHEBI:74495"/>
        <dbReference type="ChEBI" id="CHEBI:82748"/>
        <dbReference type="EC" id="2.1.1.207"/>
    </reaction>
</comment>
<evidence type="ECO:0000256" key="1">
    <source>
        <dbReference type="ARBA" id="ARBA00022490"/>
    </source>
</evidence>
<proteinExistence type="inferred from homology"/>
<evidence type="ECO:0000256" key="3">
    <source>
        <dbReference type="ARBA" id="ARBA00022679"/>
    </source>
</evidence>
<organism evidence="9 14">
    <name type="scientific">Ruthenibacterium lactatiformans</name>
    <dbReference type="NCBI Taxonomy" id="1550024"/>
    <lineage>
        <taxon>Bacteria</taxon>
        <taxon>Bacillati</taxon>
        <taxon>Bacillota</taxon>
        <taxon>Clostridia</taxon>
        <taxon>Eubacteriales</taxon>
        <taxon>Oscillospiraceae</taxon>
        <taxon>Ruthenibacterium</taxon>
    </lineage>
</organism>
<evidence type="ECO:0000256" key="4">
    <source>
        <dbReference type="ARBA" id="ARBA00022691"/>
    </source>
</evidence>
<dbReference type="EMBL" id="JXXK01000005">
    <property type="protein sequence ID" value="KJF40649.1"/>
    <property type="molecule type" value="Genomic_DNA"/>
</dbReference>
<dbReference type="EMBL" id="LMUA01000010">
    <property type="protein sequence ID" value="KUE76367.1"/>
    <property type="molecule type" value="Genomic_DNA"/>
</dbReference>
<gene>
    <name evidence="10" type="ORF">ASJ35_09115</name>
    <name evidence="11" type="ORF">FYJ76_15850</name>
    <name evidence="13" type="ORF">GMD52_14675</name>
    <name evidence="12" type="ORF">GMD59_15955</name>
    <name evidence="9" type="ORF">TQ39_05380</name>
</gene>
<comment type="function">
    <text evidence="6">Could methylate the ribose at the nucleotide 34 wobble position in tRNA.</text>
</comment>
<keyword evidence="5 6" id="KW-0819">tRNA processing</keyword>
<dbReference type="InterPro" id="IPR029028">
    <property type="entry name" value="Alpha/beta_knot_MTases"/>
</dbReference>
<dbReference type="PANTHER" id="PTHR42971:SF1">
    <property type="entry name" value="TRNA (CYTIDINE(34)-2'-O)-METHYLTRANSFERASE"/>
    <property type="match status" value="1"/>
</dbReference>
<dbReference type="GO" id="GO:0003723">
    <property type="term" value="F:RNA binding"/>
    <property type="evidence" value="ECO:0007669"/>
    <property type="project" value="InterPro"/>
</dbReference>
<evidence type="ECO:0000313" key="10">
    <source>
        <dbReference type="EMBL" id="KUE76367.1"/>
    </source>
</evidence>
<comment type="caution">
    <text evidence="9">The sequence shown here is derived from an EMBL/GenBank/DDBJ whole genome shotgun (WGS) entry which is preliminary data.</text>
</comment>
<dbReference type="PANTHER" id="PTHR42971">
    <property type="entry name" value="TRNA (CYTIDINE(34)-2'-O)-METHYLTRANSFERASE"/>
    <property type="match status" value="1"/>
</dbReference>
<dbReference type="Pfam" id="PF00588">
    <property type="entry name" value="SpoU_methylase"/>
    <property type="match status" value="1"/>
</dbReference>
<dbReference type="InterPro" id="IPR016914">
    <property type="entry name" value="TrmL"/>
</dbReference>
<keyword evidence="3 6" id="KW-0808">Transferase</keyword>
<evidence type="ECO:0000259" key="8">
    <source>
        <dbReference type="Pfam" id="PF00588"/>
    </source>
</evidence>
<evidence type="ECO:0000256" key="5">
    <source>
        <dbReference type="ARBA" id="ARBA00022694"/>
    </source>
</evidence>
<evidence type="ECO:0000313" key="17">
    <source>
        <dbReference type="Proteomes" id="UP000449193"/>
    </source>
</evidence>
<accession>A0A0D8J1M0</accession>
<dbReference type="RefSeq" id="WP_009322177.1">
    <property type="nucleotide sequence ID" value="NZ_CAOJUJ010000007.1"/>
</dbReference>
<dbReference type="CDD" id="cd18094">
    <property type="entry name" value="SpoU-like_TrmL"/>
    <property type="match status" value="1"/>
</dbReference>
<reference evidence="11 16" key="4">
    <citation type="submission" date="2019-08" db="EMBL/GenBank/DDBJ databases">
        <title>In-depth cultivation of the pig gut microbiome towards novel bacterial diversity and tailored functional studies.</title>
        <authorList>
            <person name="Wylensek D."/>
            <person name="Hitch T.C.A."/>
            <person name="Clavel T."/>
        </authorList>
    </citation>
    <scope>NUCLEOTIDE SEQUENCE [LARGE SCALE GENOMIC DNA]</scope>
    <source>
        <strain evidence="11 16">WCA3-601-WT-6J</strain>
    </source>
</reference>
<protein>
    <recommendedName>
        <fullName evidence="6">Putative tRNA (cytidine(34)-2'-O)-methyltransferase</fullName>
        <ecNumber evidence="6">2.1.1.207</ecNumber>
    </recommendedName>
    <alternativeName>
        <fullName evidence="6">tRNA (cytidine/uridine-2'-O-)-methyltransferase</fullName>
    </alternativeName>
</protein>
<dbReference type="Proteomes" id="UP000053433">
    <property type="component" value="Unassembled WGS sequence"/>
</dbReference>
<dbReference type="InterPro" id="IPR029026">
    <property type="entry name" value="tRNA_m1G_MTases_N"/>
</dbReference>
<dbReference type="GO" id="GO:0008757">
    <property type="term" value="F:S-adenosylmethionine-dependent methyltransferase activity"/>
    <property type="evidence" value="ECO:0007669"/>
    <property type="project" value="UniProtKB-UniRule"/>
</dbReference>
<dbReference type="FunFam" id="3.40.1280.10:FF:000002">
    <property type="entry name" value="Peptidylprolyl isomerase"/>
    <property type="match status" value="1"/>
</dbReference>
<evidence type="ECO:0000313" key="15">
    <source>
        <dbReference type="Proteomes" id="UP000053433"/>
    </source>
</evidence>
<dbReference type="SUPFAM" id="SSF75217">
    <property type="entry name" value="alpha/beta knot"/>
    <property type="match status" value="1"/>
</dbReference>
<reference evidence="9" key="1">
    <citation type="submission" date="2015-02" db="EMBL/GenBank/DDBJ databases">
        <title>A novel member of the family Ruminococcaceae isolated from human feces.</title>
        <authorList>
            <person name="Shkoporov A.N."/>
            <person name="Chaplin A.V."/>
            <person name="Motuzova O.V."/>
            <person name="Kafarskaia L.I."/>
            <person name="Khokhlova E.V."/>
            <person name="Efimov B.A."/>
        </authorList>
    </citation>
    <scope>NUCLEOTIDE SEQUENCE [LARGE SCALE GENOMIC DNA]</scope>
    <source>
        <strain evidence="9">585-1</strain>
    </source>
</reference>
<dbReference type="GO" id="GO:0005737">
    <property type="term" value="C:cytoplasm"/>
    <property type="evidence" value="ECO:0007669"/>
    <property type="project" value="UniProtKB-SubCell"/>
</dbReference>
<feature type="binding site" evidence="6 7">
    <location>
        <position position="130"/>
    </location>
    <ligand>
        <name>S-adenosyl-L-methionine</name>
        <dbReference type="ChEBI" id="CHEBI:59789"/>
    </ligand>
</feature>
<dbReference type="AlphaFoldDB" id="A0A0D8J1M0"/>
<dbReference type="GO" id="GO:0042802">
    <property type="term" value="F:identical protein binding"/>
    <property type="evidence" value="ECO:0007669"/>
    <property type="project" value="UniProtKB-ARBA"/>
</dbReference>
<feature type="binding site" evidence="6 7">
    <location>
        <position position="122"/>
    </location>
    <ligand>
        <name>S-adenosyl-L-methionine</name>
        <dbReference type="ChEBI" id="CHEBI:59789"/>
    </ligand>
</feature>
<dbReference type="Proteomes" id="UP000472755">
    <property type="component" value="Unassembled WGS sequence"/>
</dbReference>
<evidence type="ECO:0000313" key="18">
    <source>
        <dbReference type="Proteomes" id="UP000472755"/>
    </source>
</evidence>
<reference evidence="17 18" key="3">
    <citation type="journal article" date="2019" name="Nat. Med.">
        <title>A library of human gut bacterial isolates paired with longitudinal multiomics data enables mechanistic microbiome research.</title>
        <authorList>
            <person name="Poyet M."/>
            <person name="Groussin M."/>
            <person name="Gibbons S.M."/>
            <person name="Avila-Pacheco J."/>
            <person name="Jiang X."/>
            <person name="Kearney S.M."/>
            <person name="Perrotta A.R."/>
            <person name="Berdy B."/>
            <person name="Zhao S."/>
            <person name="Lieberman T.D."/>
            <person name="Swanson P.K."/>
            <person name="Smith M."/>
            <person name="Roesemann S."/>
            <person name="Alexander J.E."/>
            <person name="Rich S.A."/>
            <person name="Livny J."/>
            <person name="Vlamakis H."/>
            <person name="Clish C."/>
            <person name="Bullock K."/>
            <person name="Deik A."/>
            <person name="Scott J."/>
            <person name="Pierce K.A."/>
            <person name="Xavier R.J."/>
            <person name="Alm E.J."/>
        </authorList>
    </citation>
    <scope>NUCLEOTIDE SEQUENCE [LARGE SCALE GENOMIC DNA]</scope>
    <source>
        <strain evidence="12 18">BIOML-A4</strain>
        <strain evidence="13 17">BIOML-A7</strain>
    </source>
</reference>
<feature type="domain" description="tRNA/rRNA methyltransferase SpoU type" evidence="8">
    <location>
        <begin position="4"/>
        <end position="142"/>
    </location>
</feature>
<evidence type="ECO:0000313" key="11">
    <source>
        <dbReference type="EMBL" id="MST93388.1"/>
    </source>
</evidence>
<evidence type="ECO:0000313" key="12">
    <source>
        <dbReference type="EMBL" id="MTS28765.1"/>
    </source>
</evidence>
<dbReference type="Proteomes" id="UP000449193">
    <property type="component" value="Unassembled WGS sequence"/>
</dbReference>
<dbReference type="EMBL" id="VUNJ01000026">
    <property type="protein sequence ID" value="MST93388.1"/>
    <property type="molecule type" value="Genomic_DNA"/>
</dbReference>
<dbReference type="Gene3D" id="3.40.1280.10">
    <property type="match status" value="1"/>
</dbReference>
<keyword evidence="4 6" id="KW-0949">S-adenosyl-L-methionine</keyword>
<dbReference type="Proteomes" id="UP000431913">
    <property type="component" value="Unassembled WGS sequence"/>
</dbReference>
<evidence type="ECO:0000256" key="2">
    <source>
        <dbReference type="ARBA" id="ARBA00022603"/>
    </source>
</evidence>
<comment type="similarity">
    <text evidence="6">Belongs to the class IV-like SAM-binding methyltransferase superfamily. RNA methyltransferase TrmH family. TrmL subfamily.</text>
</comment>
<dbReference type="EMBL" id="WMZU01000036">
    <property type="protein sequence ID" value="MTS28765.1"/>
    <property type="molecule type" value="Genomic_DNA"/>
</dbReference>
<dbReference type="GO" id="GO:0008175">
    <property type="term" value="F:tRNA methyltransferase activity"/>
    <property type="evidence" value="ECO:0007669"/>
    <property type="project" value="UniProtKB-UniRule"/>
</dbReference>
<comment type="caution">
    <text evidence="6">Lacks conserved residue(s) required for the propagation of feature annotation.</text>
</comment>
<keyword evidence="2 6" id="KW-0489">Methyltransferase</keyword>
<comment type="subcellular location">
    <subcellularLocation>
        <location evidence="6">Cytoplasm</location>
    </subcellularLocation>
</comment>
<reference evidence="10 15" key="2">
    <citation type="submission" date="2015-10" db="EMBL/GenBank/DDBJ databases">
        <title>A novel member of the family Ruminococcaceae isolated from human faeces.</title>
        <authorList>
            <person name="Shkoporov A.N."/>
            <person name="Chaplin A.V."/>
            <person name="Motuzova O.V."/>
            <person name="Kafarskaia L.I."/>
            <person name="Efimov B.A."/>
        </authorList>
    </citation>
    <scope>NUCLEOTIDE SEQUENCE [LARGE SCALE GENOMIC DNA]</scope>
    <source>
        <strain evidence="10 15">668</strain>
    </source>
</reference>
<evidence type="ECO:0000313" key="13">
    <source>
        <dbReference type="EMBL" id="MTS52767.1"/>
    </source>
</evidence>
<name>A0A0D8J1M0_9FIRM</name>
<dbReference type="InterPro" id="IPR001537">
    <property type="entry name" value="SpoU_MeTrfase"/>
</dbReference>
<comment type="catalytic activity">
    <reaction evidence="6">
        <text>5-carboxymethylaminomethyluridine(34) in tRNA(Leu) + S-adenosyl-L-methionine = 5-carboxymethylaminomethyl-2'-O-methyluridine(34) in tRNA(Leu) + S-adenosyl-L-homocysteine + H(+)</text>
        <dbReference type="Rhea" id="RHEA:43088"/>
        <dbReference type="Rhea" id="RHEA-COMP:10333"/>
        <dbReference type="Rhea" id="RHEA-COMP:10334"/>
        <dbReference type="ChEBI" id="CHEBI:15378"/>
        <dbReference type="ChEBI" id="CHEBI:57856"/>
        <dbReference type="ChEBI" id="CHEBI:59789"/>
        <dbReference type="ChEBI" id="CHEBI:74508"/>
        <dbReference type="ChEBI" id="CHEBI:74511"/>
        <dbReference type="EC" id="2.1.1.207"/>
    </reaction>
</comment>
<dbReference type="EC" id="2.1.1.207" evidence="6"/>
<dbReference type="GO" id="GO:0002130">
    <property type="term" value="P:wobble position ribose methylation"/>
    <property type="evidence" value="ECO:0007669"/>
    <property type="project" value="TreeGrafter"/>
</dbReference>
<evidence type="ECO:0000256" key="6">
    <source>
        <dbReference type="HAMAP-Rule" id="MF_01885"/>
    </source>
</evidence>
<feature type="binding site" evidence="6 7">
    <location>
        <position position="101"/>
    </location>
    <ligand>
        <name>S-adenosyl-L-methionine</name>
        <dbReference type="ChEBI" id="CHEBI:59789"/>
    </ligand>
</feature>
<evidence type="ECO:0000313" key="14">
    <source>
        <dbReference type="Proteomes" id="UP000032483"/>
    </source>
</evidence>
<dbReference type="EMBL" id="WMZR01000023">
    <property type="protein sequence ID" value="MTS52767.1"/>
    <property type="molecule type" value="Genomic_DNA"/>
</dbReference>
<dbReference type="GeneID" id="42856056"/>
<dbReference type="PATRIC" id="fig|1550024.3.peg.1208"/>
<sequence>MKPLNIVLVEPQIPQNTGNISRTCAATGARLHLVGPMGFTVDDKKLKRAGLDYWHLLDITYYEGLTDFFARNEGPFYYFTTKAPQRYTDVAYPDGAYLVFGREDAGLPEALLVENQEACVRLPMIPDARSLNLSNTVAVGVYEALRQRDFAGLLDTGRLRGYEWK</sequence>